<sequence length="68" mass="7694">MTDVNVNVKQYHAAFKRPGSGAATFIKRFFFIAIKQLLRLETVLIRSSQPNYEKAAIVRSGHNMVVTL</sequence>
<dbReference type="Proteomes" id="UP000298649">
    <property type="component" value="Chromosome circular"/>
</dbReference>
<evidence type="ECO:0000313" key="1">
    <source>
        <dbReference type="EMBL" id="QCL95294.1"/>
    </source>
</evidence>
<proteinExistence type="predicted"/>
<organism evidence="1 2">
    <name type="scientific">Agrobacterium tumefaciens</name>
    <dbReference type="NCBI Taxonomy" id="358"/>
    <lineage>
        <taxon>Bacteria</taxon>
        <taxon>Pseudomonadati</taxon>
        <taxon>Pseudomonadota</taxon>
        <taxon>Alphaproteobacteria</taxon>
        <taxon>Hyphomicrobiales</taxon>
        <taxon>Rhizobiaceae</taxon>
        <taxon>Rhizobium/Agrobacterium group</taxon>
        <taxon>Agrobacterium</taxon>
        <taxon>Agrobacterium tumefaciens complex</taxon>
    </lineage>
</organism>
<evidence type="ECO:0000313" key="2">
    <source>
        <dbReference type="Proteomes" id="UP000298649"/>
    </source>
</evidence>
<protein>
    <submittedName>
        <fullName evidence="1">Uncharacterized protein</fullName>
    </submittedName>
</protein>
<name>A0A4D7YVX1_AGRTU</name>
<dbReference type="AlphaFoldDB" id="A0A4D7YVX1"/>
<reference evidence="1 2" key="1">
    <citation type="submission" date="2019-04" db="EMBL/GenBank/DDBJ databases">
        <title>Complete genome sequence of Agrobacterium tumefaciens CFBP7129.</title>
        <authorList>
            <person name="Haryono M."/>
            <person name="Lin Y.-C."/>
            <person name="Lai E.-M."/>
            <person name="Kuo C.-H."/>
        </authorList>
    </citation>
    <scope>NUCLEOTIDE SEQUENCE [LARGE SCALE GENOMIC DNA]</scope>
    <source>
        <strain evidence="1 2">CFBP7129</strain>
    </source>
</reference>
<gene>
    <name evidence="1" type="ORF">CFBP7129_02745</name>
</gene>
<accession>A0A4D7YVX1</accession>
<dbReference type="EMBL" id="CP039922">
    <property type="protein sequence ID" value="QCL95294.1"/>
    <property type="molecule type" value="Genomic_DNA"/>
</dbReference>